<accession>A0ABR1V9L5</accession>
<feature type="compositionally biased region" description="Basic and acidic residues" evidence="1">
    <location>
        <begin position="12"/>
        <end position="25"/>
    </location>
</feature>
<name>A0ABR1V9L5_9PEZI</name>
<proteinExistence type="predicted"/>
<comment type="caution">
    <text evidence="2">The sequence shown here is derived from an EMBL/GenBank/DDBJ whole genome shotgun (WGS) entry which is preliminary data.</text>
</comment>
<sequence>MGDHKHKSSSSRRHDGTKHDGDVHIGHSSSSKKEKKSSSKNLRWNCSQCGDGNNSLKFDAACPFCQSYRGPYDEVFDPNGEYRTGQPTTLGYNLTNT</sequence>
<dbReference type="EMBL" id="JAQQWM010000004">
    <property type="protein sequence ID" value="KAK8067853.1"/>
    <property type="molecule type" value="Genomic_DNA"/>
</dbReference>
<reference evidence="2 3" key="1">
    <citation type="submission" date="2023-01" db="EMBL/GenBank/DDBJ databases">
        <title>Analysis of 21 Apiospora genomes using comparative genomics revels a genus with tremendous synthesis potential of carbohydrate active enzymes and secondary metabolites.</title>
        <authorList>
            <person name="Sorensen T."/>
        </authorList>
    </citation>
    <scope>NUCLEOTIDE SEQUENCE [LARGE SCALE GENOMIC DNA]</scope>
    <source>
        <strain evidence="2 3">CBS 83171</strain>
    </source>
</reference>
<evidence type="ECO:0000313" key="3">
    <source>
        <dbReference type="Proteomes" id="UP001446871"/>
    </source>
</evidence>
<dbReference type="Proteomes" id="UP001446871">
    <property type="component" value="Unassembled WGS sequence"/>
</dbReference>
<evidence type="ECO:0000313" key="2">
    <source>
        <dbReference type="EMBL" id="KAK8067853.1"/>
    </source>
</evidence>
<protein>
    <recommendedName>
        <fullName evidence="4">RanBP2-type domain-containing protein</fullName>
    </recommendedName>
</protein>
<keyword evidence="3" id="KW-1185">Reference proteome</keyword>
<evidence type="ECO:0000256" key="1">
    <source>
        <dbReference type="SAM" id="MobiDB-lite"/>
    </source>
</evidence>
<feature type="region of interest" description="Disordered" evidence="1">
    <location>
        <begin position="1"/>
        <end position="40"/>
    </location>
</feature>
<evidence type="ECO:0008006" key="4">
    <source>
        <dbReference type="Google" id="ProtNLM"/>
    </source>
</evidence>
<organism evidence="2 3">
    <name type="scientific">Apiospora saccharicola</name>
    <dbReference type="NCBI Taxonomy" id="335842"/>
    <lineage>
        <taxon>Eukaryota</taxon>
        <taxon>Fungi</taxon>
        <taxon>Dikarya</taxon>
        <taxon>Ascomycota</taxon>
        <taxon>Pezizomycotina</taxon>
        <taxon>Sordariomycetes</taxon>
        <taxon>Xylariomycetidae</taxon>
        <taxon>Amphisphaeriales</taxon>
        <taxon>Apiosporaceae</taxon>
        <taxon>Apiospora</taxon>
    </lineage>
</organism>
<gene>
    <name evidence="2" type="ORF">PG996_006965</name>
</gene>
<feature type="compositionally biased region" description="Basic residues" evidence="1">
    <location>
        <begin position="1"/>
        <end position="11"/>
    </location>
</feature>